<dbReference type="SMART" id="SM00388">
    <property type="entry name" value="HisKA"/>
    <property type="match status" value="1"/>
</dbReference>
<dbReference type="InterPro" id="IPR036890">
    <property type="entry name" value="HATPase_C_sf"/>
</dbReference>
<evidence type="ECO:0000256" key="2">
    <source>
        <dbReference type="ARBA" id="ARBA00012438"/>
    </source>
</evidence>
<name>A0A1E5QM73_9CYAN</name>
<dbReference type="GO" id="GO:0005886">
    <property type="term" value="C:plasma membrane"/>
    <property type="evidence" value="ECO:0007669"/>
    <property type="project" value="TreeGrafter"/>
</dbReference>
<sequence length="829" mass="93419">MSQHPFPLNLTLNQTIGRDPLEVSPETPVIQVLQLMSQIHPDRKIASPSSYALVSQERQLLGIVTERDFVCLAATGKPLAGMTVAEMMSSPAIALKETDYQDVSSILNLFEQHQISHLPVVDENNQLLGAITLETLRRKLPIVHLLKLRRVRDAMSDRVIYAPPTASILQLAQLMAHHQTSYIAIAQTATDGTVYPIGMIAERDIVQTQALNWDLTQITAQTLIDHPPRFLHPEESLWAACNLMQQHQIRRCPILENRQELRGIPTQHELFPHLNPAELNQTVTALQQRLEEKTAQCDRLQQALEASKRRYQNSELRLQEVLNSVQAAIIRIRLLNPQSWQAEYYSVGCEQVYSYTAEEFTTDPTLWSSHIHPEDLQTVVLPALEGLCEHPSNSGTLQLEYRFLHRDQTWHWISETVTFNWDATAHCWMLTSVGLDVTDRKQVETALRHSETRFRTIFADAPTGMVLSTPQGQIVQANQSLCQMLECRESDLQGRSLQDIVAPEDWLQDCHRTEQLLAQELSSYRLEKRLIKQNGETIWVSLTAGLLQDPIQGTLYKLGMYENITERRTVERIKDQMISVVSHELRTPLSSIRGSLGLLATGQLGTLNPDGQELLNIAVAEAQRLTRLVNDILDLERLKSGQIHLVKNPHRVTQLIARAVESVRSLFSKTQVGIEVSAVPEEIWVDGDRIIQALTNLLGNAIKFSPPQTTITIRVQRVESHFAQRERDDRAACDLAPFCSCSLLSASLPFMLFCISDRGRGIPVEKLSTIFEPFEQVDLADSHQKDGSGLGLAICKSIIHRHGGEIWVASTVGRGSHFFFTLPLAQTDE</sequence>
<dbReference type="InterPro" id="IPR003661">
    <property type="entry name" value="HisK_dim/P_dom"/>
</dbReference>
<protein>
    <recommendedName>
        <fullName evidence="2">histidine kinase</fullName>
        <ecNumber evidence="2">2.7.13.3</ecNumber>
    </recommendedName>
</protein>
<dbReference type="FunFam" id="3.30.565.10:FF:000006">
    <property type="entry name" value="Sensor histidine kinase WalK"/>
    <property type="match status" value="1"/>
</dbReference>
<dbReference type="Pfam" id="PF08447">
    <property type="entry name" value="PAS_3"/>
    <property type="match status" value="1"/>
</dbReference>
<feature type="domain" description="PAC" evidence="11">
    <location>
        <begin position="397"/>
        <end position="449"/>
    </location>
</feature>
<dbReference type="SMART" id="SM00387">
    <property type="entry name" value="HATPase_c"/>
    <property type="match status" value="1"/>
</dbReference>
<dbReference type="InterPro" id="IPR000644">
    <property type="entry name" value="CBS_dom"/>
</dbReference>
<dbReference type="SMART" id="SM00086">
    <property type="entry name" value="PAC"/>
    <property type="match status" value="2"/>
</dbReference>
<dbReference type="PROSITE" id="PS51371">
    <property type="entry name" value="CBS"/>
    <property type="match status" value="4"/>
</dbReference>
<keyword evidence="4" id="KW-0808">Transferase</keyword>
<keyword evidence="3" id="KW-0597">Phosphoprotein</keyword>
<proteinExistence type="predicted"/>
<feature type="domain" description="PAS" evidence="10">
    <location>
        <begin position="450"/>
        <end position="505"/>
    </location>
</feature>
<keyword evidence="6" id="KW-0902">Two-component regulatory system</keyword>
<dbReference type="PROSITE" id="PS50112">
    <property type="entry name" value="PAS"/>
    <property type="match status" value="1"/>
</dbReference>
<dbReference type="PROSITE" id="PS50113">
    <property type="entry name" value="PAC"/>
    <property type="match status" value="2"/>
</dbReference>
<organism evidence="13">
    <name type="scientific">Desertifilum tharense IPPAS B-1220</name>
    <dbReference type="NCBI Taxonomy" id="1781255"/>
    <lineage>
        <taxon>Bacteria</taxon>
        <taxon>Bacillati</taxon>
        <taxon>Cyanobacteriota</taxon>
        <taxon>Cyanophyceae</taxon>
        <taxon>Desertifilales</taxon>
        <taxon>Desertifilaceae</taxon>
        <taxon>Desertifilum</taxon>
    </lineage>
</organism>
<dbReference type="Gene3D" id="3.30.450.20">
    <property type="entry name" value="PAS domain"/>
    <property type="match status" value="2"/>
</dbReference>
<dbReference type="InterPro" id="IPR000014">
    <property type="entry name" value="PAS"/>
</dbReference>
<dbReference type="InterPro" id="IPR046342">
    <property type="entry name" value="CBS_dom_sf"/>
</dbReference>
<keyword evidence="5" id="KW-0418">Kinase</keyword>
<evidence type="ECO:0000256" key="5">
    <source>
        <dbReference type="ARBA" id="ARBA00022777"/>
    </source>
</evidence>
<feature type="domain" description="CBS" evidence="12">
    <location>
        <begin position="16"/>
        <end position="79"/>
    </location>
</feature>
<dbReference type="RefSeq" id="WP_069966762.1">
    <property type="nucleotide sequence ID" value="NZ_CM124774.1"/>
</dbReference>
<dbReference type="STRING" id="1781255.BH720_08535"/>
<reference evidence="13" key="1">
    <citation type="submission" date="2016-09" db="EMBL/GenBank/DDBJ databases">
        <title>Draft genome of thermotolerant cyanobacterium Desertifilum sp. strain IPPAS B-1220.</title>
        <authorList>
            <person name="Sinetova M.A."/>
            <person name="Bolakhan K."/>
            <person name="Zayadan B.K."/>
            <person name="Mironov K.S."/>
            <person name="Ustinova V."/>
            <person name="Kupriyanova E.V."/>
            <person name="Sidorov R.A."/>
            <person name="Skrypnik A.N."/>
            <person name="Gogoleva N.E."/>
            <person name="Gogolev Y.V."/>
            <person name="Los D.A."/>
        </authorList>
    </citation>
    <scope>NUCLEOTIDE SEQUENCE [LARGE SCALE GENOMIC DNA]</scope>
    <source>
        <strain evidence="13">IPPAS B-1220</strain>
    </source>
</reference>
<dbReference type="AlphaFoldDB" id="A0A1E5QM73"/>
<dbReference type="EC" id="2.7.13.3" evidence="2"/>
<feature type="domain" description="Histidine kinase" evidence="9">
    <location>
        <begin position="580"/>
        <end position="826"/>
    </location>
</feature>
<feature type="domain" description="CBS" evidence="12">
    <location>
        <begin position="88"/>
        <end position="148"/>
    </location>
</feature>
<dbReference type="Gene3D" id="1.10.287.130">
    <property type="match status" value="1"/>
</dbReference>
<evidence type="ECO:0000259" key="12">
    <source>
        <dbReference type="PROSITE" id="PS51371"/>
    </source>
</evidence>
<dbReference type="SMART" id="SM00091">
    <property type="entry name" value="PAS"/>
    <property type="match status" value="2"/>
</dbReference>
<dbReference type="PANTHER" id="PTHR43047:SF72">
    <property type="entry name" value="OSMOSENSING HISTIDINE PROTEIN KINASE SLN1"/>
    <property type="match status" value="1"/>
</dbReference>
<dbReference type="Pfam" id="PF13426">
    <property type="entry name" value="PAS_9"/>
    <property type="match status" value="1"/>
</dbReference>
<evidence type="ECO:0000256" key="8">
    <source>
        <dbReference type="SAM" id="Coils"/>
    </source>
</evidence>
<dbReference type="CDD" id="cd00130">
    <property type="entry name" value="PAS"/>
    <property type="match status" value="1"/>
</dbReference>
<dbReference type="InterPro" id="IPR000700">
    <property type="entry name" value="PAS-assoc_C"/>
</dbReference>
<dbReference type="InterPro" id="IPR036097">
    <property type="entry name" value="HisK_dim/P_sf"/>
</dbReference>
<dbReference type="PRINTS" id="PR00344">
    <property type="entry name" value="BCTRLSENSOR"/>
</dbReference>
<evidence type="ECO:0000256" key="6">
    <source>
        <dbReference type="ARBA" id="ARBA00023012"/>
    </source>
</evidence>
<evidence type="ECO:0000256" key="4">
    <source>
        <dbReference type="ARBA" id="ARBA00022679"/>
    </source>
</evidence>
<dbReference type="GO" id="GO:0009927">
    <property type="term" value="F:histidine phosphotransfer kinase activity"/>
    <property type="evidence" value="ECO:0007669"/>
    <property type="project" value="TreeGrafter"/>
</dbReference>
<gene>
    <name evidence="13" type="ORF">BH720_08535</name>
</gene>
<dbReference type="InterPro" id="IPR013655">
    <property type="entry name" value="PAS_fold_3"/>
</dbReference>
<dbReference type="CDD" id="cd04620">
    <property type="entry name" value="CBS_two-component_sensor_histidine_kinase_repeat1"/>
    <property type="match status" value="1"/>
</dbReference>
<dbReference type="SUPFAM" id="SSF55785">
    <property type="entry name" value="PYP-like sensor domain (PAS domain)"/>
    <property type="match status" value="2"/>
</dbReference>
<dbReference type="InterPro" id="IPR003594">
    <property type="entry name" value="HATPase_dom"/>
</dbReference>
<dbReference type="InterPro" id="IPR005467">
    <property type="entry name" value="His_kinase_dom"/>
</dbReference>
<dbReference type="NCBIfam" id="TIGR00229">
    <property type="entry name" value="sensory_box"/>
    <property type="match status" value="1"/>
</dbReference>
<comment type="caution">
    <text evidence="13">The sequence shown here is derived from an EMBL/GenBank/DDBJ whole genome shotgun (WGS) entry which is preliminary data.</text>
</comment>
<dbReference type="GO" id="GO:0000155">
    <property type="term" value="F:phosphorelay sensor kinase activity"/>
    <property type="evidence" value="ECO:0007669"/>
    <property type="project" value="InterPro"/>
</dbReference>
<evidence type="ECO:0000256" key="7">
    <source>
        <dbReference type="PROSITE-ProRule" id="PRU00703"/>
    </source>
</evidence>
<keyword evidence="8" id="KW-0175">Coiled coil</keyword>
<feature type="domain" description="CBS" evidence="12">
    <location>
        <begin position="155"/>
        <end position="215"/>
    </location>
</feature>
<evidence type="ECO:0000259" key="11">
    <source>
        <dbReference type="PROSITE" id="PS50113"/>
    </source>
</evidence>
<dbReference type="OrthoDB" id="567974at2"/>
<dbReference type="Gene3D" id="3.30.565.10">
    <property type="entry name" value="Histidine kinase-like ATPase, C-terminal domain"/>
    <property type="match status" value="1"/>
</dbReference>
<evidence type="ECO:0000313" key="13">
    <source>
        <dbReference type="EMBL" id="OEJ75677.1"/>
    </source>
</evidence>
<dbReference type="SMART" id="SM00116">
    <property type="entry name" value="CBS"/>
    <property type="match status" value="4"/>
</dbReference>
<accession>A0A1E5QM73</accession>
<dbReference type="CDD" id="cd17774">
    <property type="entry name" value="CBS_two-component_sensor_histidine_kinase_repeat2"/>
    <property type="match status" value="1"/>
</dbReference>
<dbReference type="Gene3D" id="3.10.580.10">
    <property type="entry name" value="CBS-domain"/>
    <property type="match status" value="2"/>
</dbReference>
<feature type="domain" description="CBS" evidence="12">
    <location>
        <begin position="224"/>
        <end position="282"/>
    </location>
</feature>
<dbReference type="EMBL" id="MJGC01000047">
    <property type="protein sequence ID" value="OEJ75677.1"/>
    <property type="molecule type" value="Genomic_DNA"/>
</dbReference>
<dbReference type="Pfam" id="PF00512">
    <property type="entry name" value="HisKA"/>
    <property type="match status" value="1"/>
</dbReference>
<evidence type="ECO:0000256" key="3">
    <source>
        <dbReference type="ARBA" id="ARBA00022553"/>
    </source>
</evidence>
<dbReference type="InterPro" id="IPR035965">
    <property type="entry name" value="PAS-like_dom_sf"/>
</dbReference>
<dbReference type="SUPFAM" id="SSF55874">
    <property type="entry name" value="ATPase domain of HSP90 chaperone/DNA topoisomerase II/histidine kinase"/>
    <property type="match status" value="1"/>
</dbReference>
<dbReference type="Pfam" id="PF02518">
    <property type="entry name" value="HATPase_c"/>
    <property type="match status" value="1"/>
</dbReference>
<dbReference type="CDD" id="cd00082">
    <property type="entry name" value="HisKA"/>
    <property type="match status" value="1"/>
</dbReference>
<dbReference type="SUPFAM" id="SSF54631">
    <property type="entry name" value="CBS-domain pair"/>
    <property type="match status" value="2"/>
</dbReference>
<dbReference type="InterPro" id="IPR004358">
    <property type="entry name" value="Sig_transdc_His_kin-like_C"/>
</dbReference>
<comment type="catalytic activity">
    <reaction evidence="1">
        <text>ATP + protein L-histidine = ADP + protein N-phospho-L-histidine.</text>
        <dbReference type="EC" id="2.7.13.3"/>
    </reaction>
</comment>
<dbReference type="InterPro" id="IPR001610">
    <property type="entry name" value="PAC"/>
</dbReference>
<dbReference type="PANTHER" id="PTHR43047">
    <property type="entry name" value="TWO-COMPONENT HISTIDINE PROTEIN KINASE"/>
    <property type="match status" value="1"/>
</dbReference>
<feature type="domain" description="PAC" evidence="11">
    <location>
        <begin position="524"/>
        <end position="576"/>
    </location>
</feature>
<keyword evidence="7" id="KW-0129">CBS domain</keyword>
<evidence type="ECO:0000259" key="10">
    <source>
        <dbReference type="PROSITE" id="PS50112"/>
    </source>
</evidence>
<dbReference type="PROSITE" id="PS50109">
    <property type="entry name" value="HIS_KIN"/>
    <property type="match status" value="1"/>
</dbReference>
<dbReference type="SUPFAM" id="SSF47384">
    <property type="entry name" value="Homodimeric domain of signal transducing histidine kinase"/>
    <property type="match status" value="1"/>
</dbReference>
<dbReference type="Pfam" id="PF00571">
    <property type="entry name" value="CBS"/>
    <property type="match status" value="4"/>
</dbReference>
<evidence type="ECO:0000259" key="9">
    <source>
        <dbReference type="PROSITE" id="PS50109"/>
    </source>
</evidence>
<feature type="coiled-coil region" evidence="8">
    <location>
        <begin position="283"/>
        <end position="324"/>
    </location>
</feature>
<evidence type="ECO:0000256" key="1">
    <source>
        <dbReference type="ARBA" id="ARBA00000085"/>
    </source>
</evidence>